<proteinExistence type="predicted"/>
<dbReference type="PATRIC" id="fig|136160.3.peg.2687"/>
<sequence>MEDVELIIRDAKTSFFRGLHVSIKTLYRLLLYHRAGASVLWRDDKGYKEIRQRAKQGWTLLIGSTKELGAMELKIYKSKWVG</sequence>
<name>A0A0M0KKQ8_ALKHA</name>
<dbReference type="AlphaFoldDB" id="A0A0M0KKQ8"/>
<gene>
    <name evidence="1" type="ORF">AMD02_11385</name>
</gene>
<reference evidence="1" key="1">
    <citation type="submission" date="2015-08" db="EMBL/GenBank/DDBJ databases">
        <title>Complete DNA Sequence of Pseudomonas syringae pv. actinidiae, the Causal Agent of Kiwifruit Canker Disease.</title>
        <authorList>
            <person name="Rikkerink E.H.A."/>
            <person name="Fineran P.C."/>
        </authorList>
    </citation>
    <scope>NUCLEOTIDE SEQUENCE</scope>
    <source>
        <strain evidence="1">DSM 13666</strain>
    </source>
</reference>
<accession>A0A0M0KKQ8</accession>
<organism evidence="1">
    <name type="scientific">Halalkalibacterium halodurans</name>
    <name type="common">Bacillus halodurans</name>
    <dbReference type="NCBI Taxonomy" id="86665"/>
    <lineage>
        <taxon>Bacteria</taxon>
        <taxon>Bacillati</taxon>
        <taxon>Bacillota</taxon>
        <taxon>Bacilli</taxon>
        <taxon>Bacillales</taxon>
        <taxon>Bacillaceae</taxon>
        <taxon>Halalkalibacterium (ex Joshi et al. 2022)</taxon>
    </lineage>
</organism>
<dbReference type="EMBL" id="LILD01000001">
    <property type="protein sequence ID" value="KOO39380.1"/>
    <property type="molecule type" value="Genomic_DNA"/>
</dbReference>
<protein>
    <submittedName>
        <fullName evidence="1">Uncharacterized protein</fullName>
    </submittedName>
</protein>
<evidence type="ECO:0000313" key="1">
    <source>
        <dbReference type="EMBL" id="KOO39380.1"/>
    </source>
</evidence>
<comment type="caution">
    <text evidence="1">The sequence shown here is derived from an EMBL/GenBank/DDBJ whole genome shotgun (WGS) entry which is preliminary data.</text>
</comment>